<organism evidence="2 3">
    <name type="scientific">Fusarium torreyae</name>
    <dbReference type="NCBI Taxonomy" id="1237075"/>
    <lineage>
        <taxon>Eukaryota</taxon>
        <taxon>Fungi</taxon>
        <taxon>Dikarya</taxon>
        <taxon>Ascomycota</taxon>
        <taxon>Pezizomycotina</taxon>
        <taxon>Sordariomycetes</taxon>
        <taxon>Hypocreomycetidae</taxon>
        <taxon>Hypocreales</taxon>
        <taxon>Nectriaceae</taxon>
        <taxon>Fusarium</taxon>
    </lineage>
</organism>
<protein>
    <submittedName>
        <fullName evidence="2">Uncharacterized protein</fullName>
    </submittedName>
</protein>
<accession>A0A9W8VIP0</accession>
<evidence type="ECO:0000256" key="1">
    <source>
        <dbReference type="SAM" id="MobiDB-lite"/>
    </source>
</evidence>
<evidence type="ECO:0000313" key="3">
    <source>
        <dbReference type="Proteomes" id="UP001152049"/>
    </source>
</evidence>
<keyword evidence="3" id="KW-1185">Reference proteome</keyword>
<sequence length="238" mass="28037">MARKRSKRPRRAAKSKPRNPQFWKNTERLHILAYLNWCVQYGERCLPTAACYMKKATGREFSERQIRDKLHREWEKWGKCDEFNDLFDQGTAGFEPLREEDRQLFQHILAGMDPPREDESELSTVPSPEGSDIELNLTPTIPDSEDEMSLDNPEPLQDPVTEPILREVEAELLKQKGYVFTLRNRLSEVQREVEDLRHCDRAANSEQFDLRQQISKLKSKLEAKKRLARDLQRWKLTA</sequence>
<proteinExistence type="predicted"/>
<feature type="compositionally biased region" description="Basic residues" evidence="1">
    <location>
        <begin position="1"/>
        <end position="17"/>
    </location>
</feature>
<gene>
    <name evidence="2" type="ORF">NW762_003194</name>
</gene>
<dbReference type="OrthoDB" id="303107at2759"/>
<dbReference type="EMBL" id="JAOQAZ010000004">
    <property type="protein sequence ID" value="KAJ4267096.1"/>
    <property type="molecule type" value="Genomic_DNA"/>
</dbReference>
<comment type="caution">
    <text evidence="2">The sequence shown here is derived from an EMBL/GenBank/DDBJ whole genome shotgun (WGS) entry which is preliminary data.</text>
</comment>
<reference evidence="2" key="1">
    <citation type="submission" date="2022-09" db="EMBL/GenBank/DDBJ databases">
        <title>Fusarium specimens isolated from Avocado Roots.</title>
        <authorList>
            <person name="Stajich J."/>
            <person name="Roper C."/>
            <person name="Heimlech-Rivalta G."/>
        </authorList>
    </citation>
    <scope>NUCLEOTIDE SEQUENCE</scope>
    <source>
        <strain evidence="2">CF00136</strain>
    </source>
</reference>
<dbReference type="Proteomes" id="UP001152049">
    <property type="component" value="Unassembled WGS sequence"/>
</dbReference>
<evidence type="ECO:0000313" key="2">
    <source>
        <dbReference type="EMBL" id="KAJ4267096.1"/>
    </source>
</evidence>
<feature type="region of interest" description="Disordered" evidence="1">
    <location>
        <begin position="113"/>
        <end position="158"/>
    </location>
</feature>
<dbReference type="AlphaFoldDB" id="A0A9W8VIP0"/>
<feature type="region of interest" description="Disordered" evidence="1">
    <location>
        <begin position="1"/>
        <end position="20"/>
    </location>
</feature>
<name>A0A9W8VIP0_9HYPO</name>